<evidence type="ECO:0000313" key="1">
    <source>
        <dbReference type="EMBL" id="RHZ54552.1"/>
    </source>
</evidence>
<protein>
    <submittedName>
        <fullName evidence="1">Uncharacterized protein</fullName>
    </submittedName>
</protein>
<keyword evidence="2" id="KW-1185">Reference proteome</keyword>
<dbReference type="AlphaFoldDB" id="A0A397GU68"/>
<name>A0A397GU68_9GLOM</name>
<dbReference type="Proteomes" id="UP000266861">
    <property type="component" value="Unassembled WGS sequence"/>
</dbReference>
<accession>A0A397GU68</accession>
<reference evidence="1 2" key="1">
    <citation type="submission" date="2018-08" db="EMBL/GenBank/DDBJ databases">
        <title>Genome and evolution of the arbuscular mycorrhizal fungus Diversispora epigaea (formerly Glomus versiforme) and its bacterial endosymbionts.</title>
        <authorList>
            <person name="Sun X."/>
            <person name="Fei Z."/>
            <person name="Harrison M."/>
        </authorList>
    </citation>
    <scope>NUCLEOTIDE SEQUENCE [LARGE SCALE GENOMIC DNA]</scope>
    <source>
        <strain evidence="1 2">IT104</strain>
    </source>
</reference>
<sequence>MSTQSEHNTPMTRRVALKELVPASSEESEIQCSVSSDTPTEIFIPENQEQCKETYTPKSPENSEHFEPKIEEEGNGAFYFRGSKQRPYLERFNSLQPYSLQGIRIGELR</sequence>
<organism evidence="1 2">
    <name type="scientific">Diversispora epigaea</name>
    <dbReference type="NCBI Taxonomy" id="1348612"/>
    <lineage>
        <taxon>Eukaryota</taxon>
        <taxon>Fungi</taxon>
        <taxon>Fungi incertae sedis</taxon>
        <taxon>Mucoromycota</taxon>
        <taxon>Glomeromycotina</taxon>
        <taxon>Glomeromycetes</taxon>
        <taxon>Diversisporales</taxon>
        <taxon>Diversisporaceae</taxon>
        <taxon>Diversispora</taxon>
    </lineage>
</organism>
<proteinExistence type="predicted"/>
<comment type="caution">
    <text evidence="1">The sequence shown here is derived from an EMBL/GenBank/DDBJ whole genome shotgun (WGS) entry which is preliminary data.</text>
</comment>
<evidence type="ECO:0000313" key="2">
    <source>
        <dbReference type="Proteomes" id="UP000266861"/>
    </source>
</evidence>
<dbReference type="EMBL" id="PQFF01000377">
    <property type="protein sequence ID" value="RHZ54552.1"/>
    <property type="molecule type" value="Genomic_DNA"/>
</dbReference>
<gene>
    <name evidence="1" type="ORF">Glove_426g26</name>
</gene>